<dbReference type="Proteomes" id="UP000006546">
    <property type="component" value="Chromosome"/>
</dbReference>
<name>F4LK99_TREBD</name>
<dbReference type="HOGENOM" id="CLU_2721083_0_0_12"/>
<protein>
    <submittedName>
        <fullName evidence="1">Uncharacterized protein</fullName>
    </submittedName>
</protein>
<dbReference type="KEGG" id="tbe:Trebr_0029"/>
<dbReference type="AlphaFoldDB" id="F4LK99"/>
<evidence type="ECO:0000313" key="1">
    <source>
        <dbReference type="EMBL" id="AEE15488.1"/>
    </source>
</evidence>
<organism evidence="1 2">
    <name type="scientific">Treponema brennaborense (strain DSM 12168 / CIP 105900 / DD5/3)</name>
    <dbReference type="NCBI Taxonomy" id="906968"/>
    <lineage>
        <taxon>Bacteria</taxon>
        <taxon>Pseudomonadati</taxon>
        <taxon>Spirochaetota</taxon>
        <taxon>Spirochaetia</taxon>
        <taxon>Spirochaetales</taxon>
        <taxon>Treponemataceae</taxon>
        <taxon>Treponema</taxon>
    </lineage>
</organism>
<accession>F4LK99</accession>
<proteinExistence type="predicted"/>
<gene>
    <name evidence="1" type="ordered locus">Trebr_0029</name>
</gene>
<sequence>MILPRGIIPQGNLACFCLAELFRSVPRPVLKARNIFLGSLARFLNGALQTFDMFLKEYKIKTACNIVGFYFL</sequence>
<reference evidence="2" key="1">
    <citation type="submission" date="2011-04" db="EMBL/GenBank/DDBJ databases">
        <title>The complete genome of Treponema brennaborense DSM 12168.</title>
        <authorList>
            <person name="Lucas S."/>
            <person name="Han J."/>
            <person name="Lapidus A."/>
            <person name="Bruce D."/>
            <person name="Goodwin L."/>
            <person name="Pitluck S."/>
            <person name="Peters L."/>
            <person name="Kyrpides N."/>
            <person name="Mavromatis K."/>
            <person name="Ivanova N."/>
            <person name="Mikhailova N."/>
            <person name="Pagani I."/>
            <person name="Teshima H."/>
            <person name="Detter J.C."/>
            <person name="Tapia R."/>
            <person name="Han C."/>
            <person name="Land M."/>
            <person name="Hauser L."/>
            <person name="Markowitz V."/>
            <person name="Cheng J.-F."/>
            <person name="Hugenholtz P."/>
            <person name="Woyke T."/>
            <person name="Wu D."/>
            <person name="Gronow S."/>
            <person name="Wellnitz S."/>
            <person name="Brambilla E."/>
            <person name="Klenk H.-P."/>
            <person name="Eisen J.A."/>
        </authorList>
    </citation>
    <scope>NUCLEOTIDE SEQUENCE [LARGE SCALE GENOMIC DNA]</scope>
    <source>
        <strain evidence="2">DSM 12168 / CIP 105900 / DD5/3</strain>
    </source>
</reference>
<dbReference type="EMBL" id="CP002696">
    <property type="protein sequence ID" value="AEE15488.1"/>
    <property type="molecule type" value="Genomic_DNA"/>
</dbReference>
<evidence type="ECO:0000313" key="2">
    <source>
        <dbReference type="Proteomes" id="UP000006546"/>
    </source>
</evidence>
<keyword evidence="2" id="KW-1185">Reference proteome</keyword>